<organism evidence="2 3">
    <name type="scientific">Tilletia horrida</name>
    <dbReference type="NCBI Taxonomy" id="155126"/>
    <lineage>
        <taxon>Eukaryota</taxon>
        <taxon>Fungi</taxon>
        <taxon>Dikarya</taxon>
        <taxon>Basidiomycota</taxon>
        <taxon>Ustilaginomycotina</taxon>
        <taxon>Exobasidiomycetes</taxon>
        <taxon>Tilletiales</taxon>
        <taxon>Tilletiaceae</taxon>
        <taxon>Tilletia</taxon>
    </lineage>
</organism>
<reference evidence="2" key="1">
    <citation type="journal article" date="2023" name="PhytoFront">
        <title>Draft Genome Resources of Seven Strains of Tilletia horrida, Causal Agent of Kernel Smut of Rice.</title>
        <authorList>
            <person name="Khanal S."/>
            <person name="Antony Babu S."/>
            <person name="Zhou X.G."/>
        </authorList>
    </citation>
    <scope>NUCLEOTIDE SEQUENCE</scope>
    <source>
        <strain evidence="2">TX3</strain>
    </source>
</reference>
<proteinExistence type="predicted"/>
<evidence type="ECO:0000313" key="2">
    <source>
        <dbReference type="EMBL" id="KAK0517734.1"/>
    </source>
</evidence>
<evidence type="ECO:0000313" key="3">
    <source>
        <dbReference type="Proteomes" id="UP001176521"/>
    </source>
</evidence>
<feature type="compositionally biased region" description="Basic residues" evidence="1">
    <location>
        <begin position="356"/>
        <end position="366"/>
    </location>
</feature>
<sequence length="366" mass="41829">ALLPGRPLLLSVQTPLLRPPRIMLRRALRRAANLRLRLTRSALLPGRPLLLSVQTPLLRPPRTLLAAPQTRQSDHRLTQSARHCSPSRNATYNSEAQEPIPRIRVICLRRPRVPRISSISPPQASSRTETRAPWKAVELELTRIRSWKKKTRIPSWKKKRRHPAGALRAAASVVYTTLLASPRRRSGRPRPVPPGIQQPQARLLPLHLPAMTRLLPATPLRHQRSTTYLPARMSRARSQPLERTLPRQTAPLPPRYRLARPRQATALLRQRTAHQIRLLQTRTLLQARAPRARTSRLARPPQTRTLLQARGPRPRTSRPTRVPQARRVLQARAPRARMSRLARPPQTRTPLQARVPRARMSRLARA</sequence>
<gene>
    <name evidence="2" type="ORF">OC842_008022</name>
</gene>
<comment type="caution">
    <text evidence="2">The sequence shown here is derived from an EMBL/GenBank/DDBJ whole genome shotgun (WGS) entry which is preliminary data.</text>
</comment>
<feature type="region of interest" description="Disordered" evidence="1">
    <location>
        <begin position="290"/>
        <end position="366"/>
    </location>
</feature>
<dbReference type="EMBL" id="JAPDMQ010001660">
    <property type="protein sequence ID" value="KAK0517734.1"/>
    <property type="molecule type" value="Genomic_DNA"/>
</dbReference>
<accession>A0AAN6G388</accession>
<name>A0AAN6G388_9BASI</name>
<feature type="non-terminal residue" evidence="2">
    <location>
        <position position="1"/>
    </location>
</feature>
<dbReference type="Proteomes" id="UP001176521">
    <property type="component" value="Unassembled WGS sequence"/>
</dbReference>
<dbReference type="AlphaFoldDB" id="A0AAN6G388"/>
<evidence type="ECO:0000256" key="1">
    <source>
        <dbReference type="SAM" id="MobiDB-lite"/>
    </source>
</evidence>
<feature type="compositionally biased region" description="Polar residues" evidence="1">
    <location>
        <begin position="78"/>
        <end position="95"/>
    </location>
</feature>
<protein>
    <submittedName>
        <fullName evidence="2">Uncharacterized protein</fullName>
    </submittedName>
</protein>
<keyword evidence="3" id="KW-1185">Reference proteome</keyword>
<feature type="region of interest" description="Disordered" evidence="1">
    <location>
        <begin position="67"/>
        <end position="95"/>
    </location>
</feature>
<feature type="non-terminal residue" evidence="2">
    <location>
        <position position="366"/>
    </location>
</feature>